<evidence type="ECO:0000256" key="2">
    <source>
        <dbReference type="ARBA" id="ARBA00022448"/>
    </source>
</evidence>
<feature type="transmembrane region" description="Helical" evidence="9">
    <location>
        <begin position="150"/>
        <end position="173"/>
    </location>
</feature>
<comment type="function">
    <text evidence="9">Part of the tripartite ATP-independent periplasmic (TRAP) transport system.</text>
</comment>
<dbReference type="PANTHER" id="PTHR35011:SF10">
    <property type="entry name" value="TRAP TRANSPORTER SMALL PERMEASE PROTEIN"/>
    <property type="match status" value="1"/>
</dbReference>
<evidence type="ECO:0000313" key="12">
    <source>
        <dbReference type="Proteomes" id="UP000027746"/>
    </source>
</evidence>
<name>A0A073IYL5_9RHOB</name>
<dbReference type="AlphaFoldDB" id="A0A073IYL5"/>
<evidence type="ECO:0000256" key="7">
    <source>
        <dbReference type="ARBA" id="ARBA00023136"/>
    </source>
</evidence>
<evidence type="ECO:0000256" key="1">
    <source>
        <dbReference type="ARBA" id="ARBA00004429"/>
    </source>
</evidence>
<comment type="similarity">
    <text evidence="8 9">Belongs to the TRAP transporter small permease family.</text>
</comment>
<evidence type="ECO:0000313" key="11">
    <source>
        <dbReference type="EMBL" id="KEJ94839.1"/>
    </source>
</evidence>
<keyword evidence="2 9" id="KW-0813">Transport</keyword>
<dbReference type="PANTHER" id="PTHR35011">
    <property type="entry name" value="2,3-DIKETO-L-GULONATE TRAP TRANSPORTER SMALL PERMEASE PROTEIN YIAM"/>
    <property type="match status" value="1"/>
</dbReference>
<feature type="transmembrane region" description="Helical" evidence="9">
    <location>
        <begin position="61"/>
        <end position="78"/>
    </location>
</feature>
<dbReference type="GO" id="GO:0022857">
    <property type="term" value="F:transmembrane transporter activity"/>
    <property type="evidence" value="ECO:0007669"/>
    <property type="project" value="UniProtKB-UniRule"/>
</dbReference>
<evidence type="ECO:0000256" key="3">
    <source>
        <dbReference type="ARBA" id="ARBA00022475"/>
    </source>
</evidence>
<evidence type="ECO:0000256" key="9">
    <source>
        <dbReference type="RuleBase" id="RU369079"/>
    </source>
</evidence>
<keyword evidence="12" id="KW-1185">Reference proteome</keyword>
<keyword evidence="3" id="KW-1003">Cell membrane</keyword>
<dbReference type="GO" id="GO:0005886">
    <property type="term" value="C:plasma membrane"/>
    <property type="evidence" value="ECO:0007669"/>
    <property type="project" value="UniProtKB-SubCell"/>
</dbReference>
<comment type="subunit">
    <text evidence="9">The complex comprises the extracytoplasmic solute receptor protein and the two transmembrane proteins.</text>
</comment>
<dbReference type="InterPro" id="IPR055348">
    <property type="entry name" value="DctQ"/>
</dbReference>
<dbReference type="Pfam" id="PF04290">
    <property type="entry name" value="DctQ"/>
    <property type="match status" value="1"/>
</dbReference>
<protein>
    <recommendedName>
        <fullName evidence="9">TRAP transporter small permease protein</fullName>
    </recommendedName>
</protein>
<keyword evidence="6 9" id="KW-1133">Transmembrane helix</keyword>
<feature type="domain" description="Tripartite ATP-independent periplasmic transporters DctQ component" evidence="10">
    <location>
        <begin position="37"/>
        <end position="170"/>
    </location>
</feature>
<gene>
    <name evidence="11" type="ORF">SUH3_23945</name>
</gene>
<dbReference type="InterPro" id="IPR007387">
    <property type="entry name" value="TRAP_DctQ"/>
</dbReference>
<dbReference type="Proteomes" id="UP000027746">
    <property type="component" value="Unassembled WGS sequence"/>
</dbReference>
<proteinExistence type="inferred from homology"/>
<evidence type="ECO:0000256" key="5">
    <source>
        <dbReference type="ARBA" id="ARBA00022692"/>
    </source>
</evidence>
<evidence type="ECO:0000256" key="4">
    <source>
        <dbReference type="ARBA" id="ARBA00022519"/>
    </source>
</evidence>
<evidence type="ECO:0000256" key="8">
    <source>
        <dbReference type="ARBA" id="ARBA00038436"/>
    </source>
</evidence>
<keyword evidence="4 9" id="KW-0997">Cell inner membrane</keyword>
<keyword evidence="7 9" id="KW-0472">Membrane</keyword>
<feature type="transmembrane region" description="Helical" evidence="9">
    <location>
        <begin position="99"/>
        <end position="124"/>
    </location>
</feature>
<accession>A0A073IYL5</accession>
<comment type="caution">
    <text evidence="11">The sequence shown here is derived from an EMBL/GenBank/DDBJ whole genome shotgun (WGS) entry which is preliminary data.</text>
</comment>
<organism evidence="11 12">
    <name type="scientific">Pseudosulfitobacter pseudonitzschiae</name>
    <dbReference type="NCBI Taxonomy" id="1402135"/>
    <lineage>
        <taxon>Bacteria</taxon>
        <taxon>Pseudomonadati</taxon>
        <taxon>Pseudomonadota</taxon>
        <taxon>Alphaproteobacteria</taxon>
        <taxon>Rhodobacterales</taxon>
        <taxon>Roseobacteraceae</taxon>
        <taxon>Pseudosulfitobacter</taxon>
    </lineage>
</organism>
<dbReference type="EMBL" id="JAMD01000009">
    <property type="protein sequence ID" value="KEJ94839.1"/>
    <property type="molecule type" value="Genomic_DNA"/>
</dbReference>
<evidence type="ECO:0000259" key="10">
    <source>
        <dbReference type="Pfam" id="PF04290"/>
    </source>
</evidence>
<reference evidence="11 12" key="1">
    <citation type="submission" date="2014-01" db="EMBL/GenBank/DDBJ databases">
        <title>Sulfitobacter sp. H3 (MCCC 1A00686) Genome Sequencing.</title>
        <authorList>
            <person name="Lai Q."/>
            <person name="Hong Z."/>
        </authorList>
    </citation>
    <scope>NUCLEOTIDE SEQUENCE [LARGE SCALE GENOMIC DNA]</scope>
    <source>
        <strain evidence="11 12">H3</strain>
    </source>
</reference>
<sequence>MTHDATSRDKARGRLVRTADAVMGTANVIATLWILGLMVLIVCDILGRETLGRPIAGVPEMVKYSIVGIVFLQIAHTHRKGEMIRSDGVLGVARRRWPSVGLVMDLVAQLCGAAFAATLAWAVWPKAVRAYERGEMEGVQGHFTLPVWPFLSLIVLGSVLLALSFLLTALATLNEKRGV</sequence>
<evidence type="ECO:0000256" key="6">
    <source>
        <dbReference type="ARBA" id="ARBA00022989"/>
    </source>
</evidence>
<feature type="transmembrane region" description="Helical" evidence="9">
    <location>
        <begin position="21"/>
        <end position="41"/>
    </location>
</feature>
<keyword evidence="5 9" id="KW-0812">Transmembrane</keyword>
<comment type="subcellular location">
    <subcellularLocation>
        <location evidence="1 9">Cell inner membrane</location>
        <topology evidence="1 9">Multi-pass membrane protein</topology>
    </subcellularLocation>
</comment>
<dbReference type="GO" id="GO:0015740">
    <property type="term" value="P:C4-dicarboxylate transport"/>
    <property type="evidence" value="ECO:0007669"/>
    <property type="project" value="TreeGrafter"/>
</dbReference>